<feature type="domain" description="F5/8 type C" evidence="6">
    <location>
        <begin position="751"/>
        <end position="872"/>
    </location>
</feature>
<accession>A0ABW2JI04</accession>
<evidence type="ECO:0000256" key="3">
    <source>
        <dbReference type="ARBA" id="ARBA00022679"/>
    </source>
</evidence>
<keyword evidence="7" id="KW-0378">Hydrolase</keyword>
<dbReference type="InterPro" id="IPR037018">
    <property type="entry name" value="GH65_N"/>
</dbReference>
<dbReference type="InterPro" id="IPR008928">
    <property type="entry name" value="6-hairpin_glycosidase_sf"/>
</dbReference>
<protein>
    <submittedName>
        <fullName evidence="7">Glycosyl hydrolase family 65 protein</fullName>
    </submittedName>
</protein>
<dbReference type="Gene3D" id="1.50.10.10">
    <property type="match status" value="1"/>
</dbReference>
<reference evidence="8" key="1">
    <citation type="journal article" date="2019" name="Int. J. Syst. Evol. Microbiol.">
        <title>The Global Catalogue of Microorganisms (GCM) 10K type strain sequencing project: providing services to taxonomists for standard genome sequencing and annotation.</title>
        <authorList>
            <consortium name="The Broad Institute Genomics Platform"/>
            <consortium name="The Broad Institute Genome Sequencing Center for Infectious Disease"/>
            <person name="Wu L."/>
            <person name="Ma J."/>
        </authorList>
    </citation>
    <scope>NUCLEOTIDE SEQUENCE [LARGE SCALE GENOMIC DNA]</scope>
    <source>
        <strain evidence="8">SYNS20</strain>
    </source>
</reference>
<evidence type="ECO:0000313" key="8">
    <source>
        <dbReference type="Proteomes" id="UP001596523"/>
    </source>
</evidence>
<proteinExistence type="inferred from homology"/>
<dbReference type="InterPro" id="IPR012341">
    <property type="entry name" value="6hp_glycosidase-like_sf"/>
</dbReference>
<comment type="caution">
    <text evidence="7">The sequence shown here is derived from an EMBL/GenBank/DDBJ whole genome shotgun (WGS) entry which is preliminary data.</text>
</comment>
<dbReference type="PANTHER" id="PTHR11051:SF8">
    <property type="entry name" value="PROTEIN-GLUCOSYLGALACTOSYLHYDROXYLYSINE GLUCOSIDASE"/>
    <property type="match status" value="1"/>
</dbReference>
<dbReference type="Gene3D" id="2.60.420.10">
    <property type="entry name" value="Maltose phosphorylase, domain 3"/>
    <property type="match status" value="1"/>
</dbReference>
<dbReference type="SUPFAM" id="SSF74650">
    <property type="entry name" value="Galactose mutarotase-like"/>
    <property type="match status" value="1"/>
</dbReference>
<dbReference type="PIRSF" id="PIRSF036289">
    <property type="entry name" value="Glycosyl_hydrolase_malt_phosph"/>
    <property type="match status" value="1"/>
</dbReference>
<dbReference type="Pfam" id="PF00754">
    <property type="entry name" value="F5_F8_type_C"/>
    <property type="match status" value="1"/>
</dbReference>
<dbReference type="Gene3D" id="2.70.98.40">
    <property type="entry name" value="Glycoside hydrolase, family 65, N-terminal domain"/>
    <property type="match status" value="1"/>
</dbReference>
<evidence type="ECO:0000256" key="5">
    <source>
        <dbReference type="SAM" id="MobiDB-lite"/>
    </source>
</evidence>
<dbReference type="InterPro" id="IPR005196">
    <property type="entry name" value="Glyco_hydro_65_N"/>
</dbReference>
<keyword evidence="3" id="KW-0808">Transferase</keyword>
<dbReference type="EMBL" id="JBHTCF010000004">
    <property type="protein sequence ID" value="MFC7305080.1"/>
    <property type="molecule type" value="Genomic_DNA"/>
</dbReference>
<evidence type="ECO:0000259" key="6">
    <source>
        <dbReference type="PROSITE" id="PS50022"/>
    </source>
</evidence>
<evidence type="ECO:0000256" key="4">
    <source>
        <dbReference type="ARBA" id="ARBA00023295"/>
    </source>
</evidence>
<gene>
    <name evidence="7" type="ORF">ACFQVC_12715</name>
</gene>
<dbReference type="PROSITE" id="PS50022">
    <property type="entry name" value="FA58C_3"/>
    <property type="match status" value="1"/>
</dbReference>
<dbReference type="SUPFAM" id="SSF48208">
    <property type="entry name" value="Six-hairpin glycosidases"/>
    <property type="match status" value="1"/>
</dbReference>
<dbReference type="InterPro" id="IPR005194">
    <property type="entry name" value="Glyco_hydro_65_C"/>
</dbReference>
<dbReference type="Gene3D" id="2.60.120.260">
    <property type="entry name" value="Galactose-binding domain-like"/>
    <property type="match status" value="1"/>
</dbReference>
<dbReference type="Pfam" id="PF03632">
    <property type="entry name" value="Glyco_hydro_65m"/>
    <property type="match status" value="1"/>
</dbReference>
<dbReference type="InterPro" id="IPR000421">
    <property type="entry name" value="FA58C"/>
</dbReference>
<dbReference type="Pfam" id="PF03633">
    <property type="entry name" value="Glyco_hydro_65C"/>
    <property type="match status" value="1"/>
</dbReference>
<dbReference type="InterPro" id="IPR017045">
    <property type="entry name" value="Malt_Pase/Glycosyl_Hdrlase"/>
</dbReference>
<dbReference type="InterPro" id="IPR005195">
    <property type="entry name" value="Glyco_hydro_65_M"/>
</dbReference>
<dbReference type="GO" id="GO:0016787">
    <property type="term" value="F:hydrolase activity"/>
    <property type="evidence" value="ECO:0007669"/>
    <property type="project" value="UniProtKB-KW"/>
</dbReference>
<organism evidence="7 8">
    <name type="scientific">Streptomyces monticola</name>
    <dbReference type="NCBI Taxonomy" id="2666263"/>
    <lineage>
        <taxon>Bacteria</taxon>
        <taxon>Bacillati</taxon>
        <taxon>Actinomycetota</taxon>
        <taxon>Actinomycetes</taxon>
        <taxon>Kitasatosporales</taxon>
        <taxon>Streptomycetaceae</taxon>
        <taxon>Streptomyces</taxon>
    </lineage>
</organism>
<sequence length="872" mass="94354">MPAPQPPELPPRDRTAPGGICAPSPGWAPAATDREAVGPAHAYVGNGRLGARIPPRGTGYAESRTTTGWPLYTPRYDGAFVSGLYAVDATSPRQTGRQAIAALPTWTGLDLTVGGETYTGRSKVSHYRQTLFLRCGFVRTSLTWTASDGRRTDLTYDVLVDRNEARTGAVRLKMTPHWDGTATVTDRIDGRGARRMRQQDGGPVGHGTGTMAVTFRTDGTNTEGAVASTLRAPGRLKEAAPARELSSAQAAAFPVRKGRSYEAVKYVGVDTALSARAPRASAVAVSRQGAARGWPALFAAHATAWRNLWSAGVETPGREDLQLWLRSAQYGLYAALRRGGEHSVSPVGLSSDGYAGLVFWDAETWIFPSLLATRPELAKAVLDYRLRTRAGARENARELGFKGLFYPWTSGAKGRVWPECHSWRPPHCVTQIHLQGDIALAVRQYWQATGDRTWLRERGWPLLKGIAEFWADRAVHNTKDGHGRIRDGSYSLNEVAGPDEYSNGVNDSAYTNAVAATALRSAERAARELGLAADPKWREVADGLRIRYDARRKIFLQYDGFERLDRPSIKQADTVLLTYPLEWPMPPGAAAATLDHYAAITDPDGPAMTDSVHAVAAATAGEPGCAAYTYLQRAVRPFVRGPFALFSEARGDKAGAHDPLSGAPAQDFVTGKGGFLQVFTHGLTGLRMREDRVLLDPVLPPQLRGGVKLPGLRWQGRTYDVTIGARSTTVRLRSGAPFTVEVRGKRHQVGSAPLTLPTRRPALTDAAQCRPVRATSEEPGLYAEAAVDSSTATSWTPATAGASLTVDLGRAKTVSDVRVAGARSYRVLVSPDGKRWTAYDPGVPGMHGRYVRITQTGEQPEAVRELRVRTAT</sequence>
<dbReference type="PANTHER" id="PTHR11051">
    <property type="entry name" value="GLYCOSYL HYDROLASE-RELATED"/>
    <property type="match status" value="1"/>
</dbReference>
<dbReference type="RefSeq" id="WP_381830550.1">
    <property type="nucleotide sequence ID" value="NZ_JBHTCF010000004.1"/>
</dbReference>
<dbReference type="Proteomes" id="UP001596523">
    <property type="component" value="Unassembled WGS sequence"/>
</dbReference>
<keyword evidence="8" id="KW-1185">Reference proteome</keyword>
<evidence type="ECO:0000256" key="1">
    <source>
        <dbReference type="ARBA" id="ARBA00006768"/>
    </source>
</evidence>
<evidence type="ECO:0000256" key="2">
    <source>
        <dbReference type="ARBA" id="ARBA00022676"/>
    </source>
</evidence>
<dbReference type="SUPFAM" id="SSF49785">
    <property type="entry name" value="Galactose-binding domain-like"/>
    <property type="match status" value="1"/>
</dbReference>
<dbReference type="InterPro" id="IPR011013">
    <property type="entry name" value="Gal_mutarotase_sf_dom"/>
</dbReference>
<comment type="similarity">
    <text evidence="1">Belongs to the glycosyl hydrolase 65 family.</text>
</comment>
<keyword evidence="2" id="KW-0328">Glycosyltransferase</keyword>
<name>A0ABW2JI04_9ACTN</name>
<feature type="region of interest" description="Disordered" evidence="5">
    <location>
        <begin position="1"/>
        <end position="32"/>
    </location>
</feature>
<dbReference type="Pfam" id="PF03636">
    <property type="entry name" value="Glyco_hydro_65N"/>
    <property type="match status" value="1"/>
</dbReference>
<evidence type="ECO:0000313" key="7">
    <source>
        <dbReference type="EMBL" id="MFC7305080.1"/>
    </source>
</evidence>
<dbReference type="InterPro" id="IPR008979">
    <property type="entry name" value="Galactose-bd-like_sf"/>
</dbReference>
<keyword evidence="4" id="KW-0326">Glycosidase</keyword>